<accession>A0A9P5TI67</accession>
<comment type="caution">
    <text evidence="1">The sequence shown here is derived from an EMBL/GenBank/DDBJ whole genome shotgun (WGS) entry which is preliminary data.</text>
</comment>
<evidence type="ECO:0000313" key="1">
    <source>
        <dbReference type="EMBL" id="KAF8878026.1"/>
    </source>
</evidence>
<dbReference type="EMBL" id="JADNYJ010000163">
    <property type="protein sequence ID" value="KAF8878026.1"/>
    <property type="molecule type" value="Genomic_DNA"/>
</dbReference>
<dbReference type="AlphaFoldDB" id="A0A9P5TI67"/>
<dbReference type="OrthoDB" id="3365698at2759"/>
<dbReference type="Proteomes" id="UP000724874">
    <property type="component" value="Unassembled WGS sequence"/>
</dbReference>
<organism evidence="1 2">
    <name type="scientific">Gymnopilus junonius</name>
    <name type="common">Spectacular rustgill mushroom</name>
    <name type="synonym">Gymnopilus spectabilis subsp. junonius</name>
    <dbReference type="NCBI Taxonomy" id="109634"/>
    <lineage>
        <taxon>Eukaryota</taxon>
        <taxon>Fungi</taxon>
        <taxon>Dikarya</taxon>
        <taxon>Basidiomycota</taxon>
        <taxon>Agaricomycotina</taxon>
        <taxon>Agaricomycetes</taxon>
        <taxon>Agaricomycetidae</taxon>
        <taxon>Agaricales</taxon>
        <taxon>Agaricineae</taxon>
        <taxon>Hymenogastraceae</taxon>
        <taxon>Gymnopilus</taxon>
    </lineage>
</organism>
<gene>
    <name evidence="1" type="ORF">CPB84DRAFT_1794480</name>
</gene>
<sequence length="257" mass="28959">MLEIGYGHTPNVHFFLSHLIVPKQATRCIYSEQLDEFSAFLDVAIDGPYAHIRRIAITGQRSYEQMFGIKDTTLFIHGKVDFVQIRSLFSEAILPNVQELVLSPLPEHMPTSVELRHMLRSLPLLTTLTMAGAASIHLHRLTSALGVLNDAQNNATNVINPNLRVIRVFNYSISQFYPDSYLDIFPLVLLSQARAGIGHPLQKLEIEDCQQGQVEELQGYLGATELMSHKKPFGKQVFGRLLDEMWSAIRDSVPVLH</sequence>
<proteinExistence type="predicted"/>
<evidence type="ECO:0000313" key="2">
    <source>
        <dbReference type="Proteomes" id="UP000724874"/>
    </source>
</evidence>
<protein>
    <submittedName>
        <fullName evidence="1">Uncharacterized protein</fullName>
    </submittedName>
</protein>
<keyword evidence="2" id="KW-1185">Reference proteome</keyword>
<reference evidence="1" key="1">
    <citation type="submission" date="2020-11" db="EMBL/GenBank/DDBJ databases">
        <authorList>
            <consortium name="DOE Joint Genome Institute"/>
            <person name="Ahrendt S."/>
            <person name="Riley R."/>
            <person name="Andreopoulos W."/>
            <person name="LaButti K."/>
            <person name="Pangilinan J."/>
            <person name="Ruiz-duenas F.J."/>
            <person name="Barrasa J.M."/>
            <person name="Sanchez-Garcia M."/>
            <person name="Camarero S."/>
            <person name="Miyauchi S."/>
            <person name="Serrano A."/>
            <person name="Linde D."/>
            <person name="Babiker R."/>
            <person name="Drula E."/>
            <person name="Ayuso-Fernandez I."/>
            <person name="Pacheco R."/>
            <person name="Padilla G."/>
            <person name="Ferreira P."/>
            <person name="Barriuso J."/>
            <person name="Kellner H."/>
            <person name="Castanera R."/>
            <person name="Alfaro M."/>
            <person name="Ramirez L."/>
            <person name="Pisabarro A.G."/>
            <person name="Kuo A."/>
            <person name="Tritt A."/>
            <person name="Lipzen A."/>
            <person name="He G."/>
            <person name="Yan M."/>
            <person name="Ng V."/>
            <person name="Cullen D."/>
            <person name="Martin F."/>
            <person name="Rosso M.-N."/>
            <person name="Henrissat B."/>
            <person name="Hibbett D."/>
            <person name="Martinez A.T."/>
            <person name="Grigoriev I.V."/>
        </authorList>
    </citation>
    <scope>NUCLEOTIDE SEQUENCE</scope>
    <source>
        <strain evidence="1">AH 44721</strain>
    </source>
</reference>
<name>A0A9P5TI67_GYMJU</name>